<feature type="transmembrane region" description="Helical" evidence="7">
    <location>
        <begin position="381"/>
        <end position="397"/>
    </location>
</feature>
<comment type="caution">
    <text evidence="9">The sequence shown here is derived from an EMBL/GenBank/DDBJ whole genome shotgun (WGS) entry which is preliminary data.</text>
</comment>
<dbReference type="RefSeq" id="WP_132121605.1">
    <property type="nucleotide sequence ID" value="NZ_SLWS01000007.1"/>
</dbReference>
<dbReference type="PROSITE" id="PS50850">
    <property type="entry name" value="MFS"/>
    <property type="match status" value="1"/>
</dbReference>
<organism evidence="9 10">
    <name type="scientific">Actinocrispum wychmicini</name>
    <dbReference type="NCBI Taxonomy" id="1213861"/>
    <lineage>
        <taxon>Bacteria</taxon>
        <taxon>Bacillati</taxon>
        <taxon>Actinomycetota</taxon>
        <taxon>Actinomycetes</taxon>
        <taxon>Pseudonocardiales</taxon>
        <taxon>Pseudonocardiaceae</taxon>
        <taxon>Actinocrispum</taxon>
    </lineage>
</organism>
<keyword evidence="3" id="KW-1003">Cell membrane</keyword>
<comment type="subcellular location">
    <subcellularLocation>
        <location evidence="1">Cell membrane</location>
        <topology evidence="1">Multi-pass membrane protein</topology>
    </subcellularLocation>
</comment>
<dbReference type="InterPro" id="IPR020846">
    <property type="entry name" value="MFS_dom"/>
</dbReference>
<protein>
    <submittedName>
        <fullName evidence="9">Putative MFS family arabinose efflux permease</fullName>
    </submittedName>
</protein>
<evidence type="ECO:0000259" key="8">
    <source>
        <dbReference type="PROSITE" id="PS50850"/>
    </source>
</evidence>
<dbReference type="GO" id="GO:0022857">
    <property type="term" value="F:transmembrane transporter activity"/>
    <property type="evidence" value="ECO:0007669"/>
    <property type="project" value="InterPro"/>
</dbReference>
<evidence type="ECO:0000256" key="1">
    <source>
        <dbReference type="ARBA" id="ARBA00004651"/>
    </source>
</evidence>
<feature type="transmembrane region" description="Helical" evidence="7">
    <location>
        <begin position="21"/>
        <end position="41"/>
    </location>
</feature>
<feature type="transmembrane region" description="Helical" evidence="7">
    <location>
        <begin position="47"/>
        <end position="67"/>
    </location>
</feature>
<evidence type="ECO:0000313" key="10">
    <source>
        <dbReference type="Proteomes" id="UP000295680"/>
    </source>
</evidence>
<evidence type="ECO:0000256" key="7">
    <source>
        <dbReference type="SAM" id="Phobius"/>
    </source>
</evidence>
<dbReference type="SUPFAM" id="SSF103473">
    <property type="entry name" value="MFS general substrate transporter"/>
    <property type="match status" value="1"/>
</dbReference>
<dbReference type="PANTHER" id="PTHR23513">
    <property type="entry name" value="INTEGRAL MEMBRANE EFFLUX PROTEIN-RELATED"/>
    <property type="match status" value="1"/>
</dbReference>
<dbReference type="InterPro" id="IPR010290">
    <property type="entry name" value="TM_effector"/>
</dbReference>
<dbReference type="CDD" id="cd06173">
    <property type="entry name" value="MFS_MefA_like"/>
    <property type="match status" value="1"/>
</dbReference>
<dbReference type="Pfam" id="PF05977">
    <property type="entry name" value="MFS_3"/>
    <property type="match status" value="1"/>
</dbReference>
<dbReference type="OrthoDB" id="9815525at2"/>
<evidence type="ECO:0000256" key="4">
    <source>
        <dbReference type="ARBA" id="ARBA00022692"/>
    </source>
</evidence>
<dbReference type="GO" id="GO:0005886">
    <property type="term" value="C:plasma membrane"/>
    <property type="evidence" value="ECO:0007669"/>
    <property type="project" value="UniProtKB-SubCell"/>
</dbReference>
<dbReference type="PANTHER" id="PTHR23513:SF6">
    <property type="entry name" value="MAJOR FACILITATOR SUPERFAMILY ASSOCIATED DOMAIN-CONTAINING PROTEIN"/>
    <property type="match status" value="1"/>
</dbReference>
<feature type="transmembrane region" description="Helical" evidence="7">
    <location>
        <begin position="286"/>
        <end position="304"/>
    </location>
</feature>
<feature type="transmembrane region" description="Helical" evidence="7">
    <location>
        <begin position="256"/>
        <end position="274"/>
    </location>
</feature>
<feature type="domain" description="Major facilitator superfamily (MFS) profile" evidence="8">
    <location>
        <begin position="169"/>
        <end position="420"/>
    </location>
</feature>
<feature type="transmembrane region" description="Helical" evidence="7">
    <location>
        <begin position="101"/>
        <end position="122"/>
    </location>
</feature>
<feature type="transmembrane region" description="Helical" evidence="7">
    <location>
        <begin position="222"/>
        <end position="244"/>
    </location>
</feature>
<dbReference type="EMBL" id="SLWS01000007">
    <property type="protein sequence ID" value="TCO55609.1"/>
    <property type="molecule type" value="Genomic_DNA"/>
</dbReference>
<keyword evidence="2" id="KW-0813">Transport</keyword>
<name>A0A4R2JGW2_9PSEU</name>
<keyword evidence="4 7" id="KW-0812">Transmembrane</keyword>
<keyword evidence="6 7" id="KW-0472">Membrane</keyword>
<evidence type="ECO:0000256" key="5">
    <source>
        <dbReference type="ARBA" id="ARBA00022989"/>
    </source>
</evidence>
<evidence type="ECO:0000256" key="3">
    <source>
        <dbReference type="ARBA" id="ARBA00022475"/>
    </source>
</evidence>
<sequence>MSLWRNPDFVKFWGGDTVSQFGSQVTVLALPLTAVLTLAATPFEMGVLSAASYLPFLVLTLFAGVWLDRVRRRPVMVVSALGRGVVLGSVPVLAAGGLLGFGYLAMASLVLGVLTVLFEVAYQSYLPTVVRSEDLVEGNSKLQVSASAAQVGGPALGGWLVHVFSAPGALLVDAVSFLFSAGGLLAVRTKEPKPERSGERRPVLRDIGTGLRFTFTNRWLRACVLEAGTYNMFWLVLESIFVLYAVRRLGMSAGEIGLVLGAGAVGALIGSLVAKRISTRLGTGPTISLAMVTGCAAPVLVPLATGPQPVIFVLLALSFFIGGAGTTVANIQVVSLRQTLTPSAMLGRMNASYRFVAWGTVPLGSLLGGALGELIGLRPTLFVGAAGIFAAALWIVCSPIRSLREMPAAPASDAEGVAVS</sequence>
<feature type="transmembrane region" description="Helical" evidence="7">
    <location>
        <begin position="355"/>
        <end position="375"/>
    </location>
</feature>
<proteinExistence type="predicted"/>
<dbReference type="AlphaFoldDB" id="A0A4R2JGW2"/>
<feature type="transmembrane region" description="Helical" evidence="7">
    <location>
        <begin position="310"/>
        <end position="334"/>
    </location>
</feature>
<accession>A0A4R2JGW2</accession>
<gene>
    <name evidence="9" type="ORF">EV192_10730</name>
</gene>
<feature type="transmembrane region" description="Helical" evidence="7">
    <location>
        <begin position="74"/>
        <end position="95"/>
    </location>
</feature>
<dbReference type="Proteomes" id="UP000295680">
    <property type="component" value="Unassembled WGS sequence"/>
</dbReference>
<keyword evidence="5 7" id="KW-1133">Transmembrane helix</keyword>
<evidence type="ECO:0000256" key="2">
    <source>
        <dbReference type="ARBA" id="ARBA00022448"/>
    </source>
</evidence>
<evidence type="ECO:0000256" key="6">
    <source>
        <dbReference type="ARBA" id="ARBA00023136"/>
    </source>
</evidence>
<dbReference type="InterPro" id="IPR036259">
    <property type="entry name" value="MFS_trans_sf"/>
</dbReference>
<reference evidence="9 10" key="1">
    <citation type="submission" date="2019-03" db="EMBL/GenBank/DDBJ databases">
        <title>Genomic Encyclopedia of Type Strains, Phase IV (KMG-IV): sequencing the most valuable type-strain genomes for metagenomic binning, comparative biology and taxonomic classification.</title>
        <authorList>
            <person name="Goeker M."/>
        </authorList>
    </citation>
    <scope>NUCLEOTIDE SEQUENCE [LARGE SCALE GENOMIC DNA]</scope>
    <source>
        <strain evidence="9 10">DSM 45934</strain>
    </source>
</reference>
<keyword evidence="10" id="KW-1185">Reference proteome</keyword>
<dbReference type="Gene3D" id="1.20.1250.20">
    <property type="entry name" value="MFS general substrate transporter like domains"/>
    <property type="match status" value="1"/>
</dbReference>
<evidence type="ECO:0000313" key="9">
    <source>
        <dbReference type="EMBL" id="TCO55609.1"/>
    </source>
</evidence>